<sequence length="261" mass="28820">MPRITSFNLKKLHRKELGSLALFVTDRVEVLLPGNHIPAPMVELLKEARAVFDASTGPDTNPLETRQQHALYALCVASSRELRGLVESALLRRQEDLQRAGRMVLRAIKRRAKNPRRMGIPVGVEAMRQLINDVRESSELAAAVAAIGATEVVARMEQECTECGTYWTKIREGRAGRTSSFEATYRLRSALSRVFRYLNSMADYDEEVAKAVGEVNGVVEPFAITIKSRATIRAKKKEELKATPSPEGATAMNAVDSPEGA</sequence>
<keyword evidence="3" id="KW-1185">Reference proteome</keyword>
<reference evidence="2 3" key="1">
    <citation type="submission" date="2019-03" db="EMBL/GenBank/DDBJ databases">
        <title>Genomic Encyclopedia of Archaeal and Bacterial Type Strains, Phase II (KMG-II): from individual species to whole genera.</title>
        <authorList>
            <person name="Goeker M."/>
        </authorList>
    </citation>
    <scope>NUCLEOTIDE SEQUENCE [LARGE SCALE GENOMIC DNA]</scope>
    <source>
        <strain evidence="2 3">RL-C</strain>
    </source>
</reference>
<name>A0A4R2E2C9_9BACT</name>
<evidence type="ECO:0000313" key="2">
    <source>
        <dbReference type="EMBL" id="TCN61683.1"/>
    </source>
</evidence>
<dbReference type="EMBL" id="SLWB01000023">
    <property type="protein sequence ID" value="TCN61683.1"/>
    <property type="molecule type" value="Genomic_DNA"/>
</dbReference>
<dbReference type="InterPro" id="IPR046228">
    <property type="entry name" value="DUF6261"/>
</dbReference>
<evidence type="ECO:0000313" key="3">
    <source>
        <dbReference type="Proteomes" id="UP000294830"/>
    </source>
</evidence>
<dbReference type="AlphaFoldDB" id="A0A4R2E2C9"/>
<feature type="region of interest" description="Disordered" evidence="1">
    <location>
        <begin position="236"/>
        <end position="261"/>
    </location>
</feature>
<protein>
    <submittedName>
        <fullName evidence="2">Uncharacterized protein</fullName>
    </submittedName>
</protein>
<dbReference type="Pfam" id="PF19775">
    <property type="entry name" value="DUF6261"/>
    <property type="match status" value="1"/>
</dbReference>
<dbReference type="Proteomes" id="UP000294830">
    <property type="component" value="Unassembled WGS sequence"/>
</dbReference>
<accession>A0A4R2E2C9</accession>
<gene>
    <name evidence="2" type="ORF">CLV25_12314</name>
</gene>
<evidence type="ECO:0000256" key="1">
    <source>
        <dbReference type="SAM" id="MobiDB-lite"/>
    </source>
</evidence>
<proteinExistence type="predicted"/>
<comment type="caution">
    <text evidence="2">The sequence shown here is derived from an EMBL/GenBank/DDBJ whole genome shotgun (WGS) entry which is preliminary data.</text>
</comment>
<organism evidence="2 3">
    <name type="scientific">Acetobacteroides hydrogenigenes</name>
    <dbReference type="NCBI Taxonomy" id="979970"/>
    <lineage>
        <taxon>Bacteria</taxon>
        <taxon>Pseudomonadati</taxon>
        <taxon>Bacteroidota</taxon>
        <taxon>Bacteroidia</taxon>
        <taxon>Bacteroidales</taxon>
        <taxon>Rikenellaceae</taxon>
        <taxon>Acetobacteroides</taxon>
    </lineage>
</organism>